<evidence type="ECO:0000259" key="1">
    <source>
        <dbReference type="Pfam" id="PF19889"/>
    </source>
</evidence>
<reference evidence="3" key="1">
    <citation type="journal article" date="2019" name="Int. J. Syst. Evol. Microbiol.">
        <title>The Global Catalogue of Microorganisms (GCM) 10K type strain sequencing project: providing services to taxonomists for standard genome sequencing and annotation.</title>
        <authorList>
            <consortium name="The Broad Institute Genomics Platform"/>
            <consortium name="The Broad Institute Genome Sequencing Center for Infectious Disease"/>
            <person name="Wu L."/>
            <person name="Ma J."/>
        </authorList>
    </citation>
    <scope>NUCLEOTIDE SEQUENCE [LARGE SCALE GENOMIC DNA]</scope>
    <source>
        <strain evidence="3">CCUG 62945</strain>
    </source>
</reference>
<dbReference type="InterPro" id="IPR013324">
    <property type="entry name" value="RNA_pol_sigma_r3/r4-like"/>
</dbReference>
<dbReference type="Gene3D" id="1.10.10.10">
    <property type="entry name" value="Winged helix-like DNA-binding domain superfamily/Winged helix DNA-binding domain"/>
    <property type="match status" value="1"/>
</dbReference>
<protein>
    <submittedName>
        <fullName evidence="2">DUF6362 family protein</fullName>
    </submittedName>
</protein>
<organism evidence="2 3">
    <name type="scientific">Iodobacter arcticus</name>
    <dbReference type="NCBI Taxonomy" id="590593"/>
    <lineage>
        <taxon>Bacteria</taxon>
        <taxon>Pseudomonadati</taxon>
        <taxon>Pseudomonadota</taxon>
        <taxon>Betaproteobacteria</taxon>
        <taxon>Neisseriales</taxon>
        <taxon>Chitinibacteraceae</taxon>
        <taxon>Iodobacter</taxon>
    </lineage>
</organism>
<comment type="caution">
    <text evidence="2">The sequence shown here is derived from an EMBL/GenBank/DDBJ whole genome shotgun (WGS) entry which is preliminary data.</text>
</comment>
<dbReference type="InterPro" id="IPR045942">
    <property type="entry name" value="DUF6362"/>
</dbReference>
<keyword evidence="3" id="KW-1185">Reference proteome</keyword>
<name>A0ABW2R2R1_9NEIS</name>
<dbReference type="EMBL" id="JBHTBQ010000044">
    <property type="protein sequence ID" value="MFC7422078.1"/>
    <property type="molecule type" value="Genomic_DNA"/>
</dbReference>
<proteinExistence type="predicted"/>
<dbReference type="InterPro" id="IPR036388">
    <property type="entry name" value="WH-like_DNA-bd_sf"/>
</dbReference>
<sequence length="131" mass="15920">MTLPVWDTEAVAERLRRAARIAEYMPNDQPFGYHTLWPQIVRQPWEELGRGNSDRPIFSAALLEEMLEVNSWMQLIEVEQRHLLWMRAKRYRWDEIARQYGCCERTIQQRWKRDLQRLTECLNMKKADRLS</sequence>
<evidence type="ECO:0000313" key="3">
    <source>
        <dbReference type="Proteomes" id="UP001596473"/>
    </source>
</evidence>
<evidence type="ECO:0000313" key="2">
    <source>
        <dbReference type="EMBL" id="MFC7422078.1"/>
    </source>
</evidence>
<dbReference type="SUPFAM" id="SSF88659">
    <property type="entry name" value="Sigma3 and sigma4 domains of RNA polymerase sigma factors"/>
    <property type="match status" value="1"/>
</dbReference>
<dbReference type="RefSeq" id="WP_380189872.1">
    <property type="nucleotide sequence ID" value="NZ_JBHTBQ010000044.1"/>
</dbReference>
<dbReference type="Proteomes" id="UP001596473">
    <property type="component" value="Unassembled WGS sequence"/>
</dbReference>
<gene>
    <name evidence="2" type="ORF">ACFQNF_19650</name>
</gene>
<dbReference type="Pfam" id="PF19889">
    <property type="entry name" value="DUF6362"/>
    <property type="match status" value="1"/>
</dbReference>
<feature type="domain" description="DUF6362" evidence="1">
    <location>
        <begin position="25"/>
        <end position="117"/>
    </location>
</feature>
<accession>A0ABW2R2R1</accession>